<dbReference type="EC" id="2.4.1.-" evidence="11"/>
<accession>A0A9Q0YK98</accession>
<keyword evidence="8" id="KW-1133">Transmembrane helix</keyword>
<dbReference type="FunFam" id="3.40.50.11660:FF:000004">
    <property type="entry name" value="Glycoprotein 3-alpha-L-fucosyltransferase A"/>
    <property type="match status" value="1"/>
</dbReference>
<feature type="domain" description="Fucosyltransferase N-terminal" evidence="13">
    <location>
        <begin position="1"/>
        <end position="39"/>
    </location>
</feature>
<comment type="similarity">
    <text evidence="3 11">Belongs to the glycosyltransferase 10 family.</text>
</comment>
<keyword evidence="9" id="KW-0472">Membrane</keyword>
<dbReference type="GO" id="GO:0032580">
    <property type="term" value="C:Golgi cisterna membrane"/>
    <property type="evidence" value="ECO:0007669"/>
    <property type="project" value="UniProtKB-SubCell"/>
</dbReference>
<gene>
    <name evidence="14" type="ORF">HOLleu_36534</name>
</gene>
<keyword evidence="5 11" id="KW-0808">Transferase</keyword>
<dbReference type="PANTHER" id="PTHR11929:SF145">
    <property type="entry name" value="ALPHA-(1,3)-FUCOSYLTRANSFERASE FUT-1"/>
    <property type="match status" value="1"/>
</dbReference>
<organism evidence="14 15">
    <name type="scientific">Holothuria leucospilota</name>
    <name type="common">Black long sea cucumber</name>
    <name type="synonym">Mertensiothuria leucospilota</name>
    <dbReference type="NCBI Taxonomy" id="206669"/>
    <lineage>
        <taxon>Eukaryota</taxon>
        <taxon>Metazoa</taxon>
        <taxon>Echinodermata</taxon>
        <taxon>Eleutherozoa</taxon>
        <taxon>Echinozoa</taxon>
        <taxon>Holothuroidea</taxon>
        <taxon>Aspidochirotacea</taxon>
        <taxon>Aspidochirotida</taxon>
        <taxon>Holothuriidae</taxon>
        <taxon>Holothuria</taxon>
    </lineage>
</organism>
<evidence type="ECO:0000256" key="11">
    <source>
        <dbReference type="RuleBase" id="RU003832"/>
    </source>
</evidence>
<evidence type="ECO:0000256" key="10">
    <source>
        <dbReference type="ARBA" id="ARBA00023180"/>
    </source>
</evidence>
<keyword evidence="7" id="KW-0735">Signal-anchor</keyword>
<evidence type="ECO:0000256" key="4">
    <source>
        <dbReference type="ARBA" id="ARBA00022676"/>
    </source>
</evidence>
<protein>
    <recommendedName>
        <fullName evidence="11">Fucosyltransferase</fullName>
        <ecNumber evidence="11">2.4.1.-</ecNumber>
    </recommendedName>
</protein>
<evidence type="ECO:0000256" key="7">
    <source>
        <dbReference type="ARBA" id="ARBA00022968"/>
    </source>
</evidence>
<dbReference type="PANTHER" id="PTHR11929">
    <property type="entry name" value="ALPHA- 1,3 -FUCOSYLTRANSFERASE"/>
    <property type="match status" value="1"/>
</dbReference>
<dbReference type="EMBL" id="JAIZAY010000019">
    <property type="protein sequence ID" value="KAJ8023949.1"/>
    <property type="molecule type" value="Genomic_DNA"/>
</dbReference>
<dbReference type="Pfam" id="PF17039">
    <property type="entry name" value="Glyco_tran_10_N"/>
    <property type="match status" value="1"/>
</dbReference>
<evidence type="ECO:0000256" key="8">
    <source>
        <dbReference type="ARBA" id="ARBA00022989"/>
    </source>
</evidence>
<keyword evidence="10" id="KW-0325">Glycoprotein</keyword>
<dbReference type="AlphaFoldDB" id="A0A9Q0YK98"/>
<keyword evidence="4 11" id="KW-0328">Glycosyltransferase</keyword>
<evidence type="ECO:0000256" key="3">
    <source>
        <dbReference type="ARBA" id="ARBA00008919"/>
    </source>
</evidence>
<dbReference type="SUPFAM" id="SSF53756">
    <property type="entry name" value="UDP-Glycosyltransferase/glycogen phosphorylase"/>
    <property type="match status" value="1"/>
</dbReference>
<keyword evidence="11" id="KW-0333">Golgi apparatus</keyword>
<evidence type="ECO:0000256" key="6">
    <source>
        <dbReference type="ARBA" id="ARBA00022692"/>
    </source>
</evidence>
<dbReference type="GO" id="GO:0046920">
    <property type="term" value="F:alpha-(1-&gt;3)-fucosyltransferase activity"/>
    <property type="evidence" value="ECO:0007669"/>
    <property type="project" value="TreeGrafter"/>
</dbReference>
<keyword evidence="15" id="KW-1185">Reference proteome</keyword>
<dbReference type="InterPro" id="IPR055270">
    <property type="entry name" value="Glyco_tran_10_C"/>
</dbReference>
<dbReference type="InterPro" id="IPR038577">
    <property type="entry name" value="GT10-like_C_sf"/>
</dbReference>
<evidence type="ECO:0000313" key="15">
    <source>
        <dbReference type="Proteomes" id="UP001152320"/>
    </source>
</evidence>
<evidence type="ECO:0000259" key="12">
    <source>
        <dbReference type="Pfam" id="PF00852"/>
    </source>
</evidence>
<evidence type="ECO:0000256" key="2">
    <source>
        <dbReference type="ARBA" id="ARBA00004922"/>
    </source>
</evidence>
<dbReference type="Gene3D" id="3.40.50.11660">
    <property type="entry name" value="Glycosyl transferase family 10, C-terminal domain"/>
    <property type="match status" value="1"/>
</dbReference>
<comment type="caution">
    <text evidence="14">The sequence shown here is derived from an EMBL/GenBank/DDBJ whole genome shotgun (WGS) entry which is preliminary data.</text>
</comment>
<keyword evidence="6 11" id="KW-0812">Transmembrane</keyword>
<dbReference type="InterPro" id="IPR001503">
    <property type="entry name" value="Glyco_trans_10"/>
</dbReference>
<dbReference type="OrthoDB" id="427096at2759"/>
<feature type="domain" description="Fucosyltransferase C-terminal" evidence="12">
    <location>
        <begin position="63"/>
        <end position="233"/>
    </location>
</feature>
<sequence length="263" mass="30664">MWIYMSRESPPHSGHGLVPNVFNWTMTYRQDSDFPISYGICVGYDFPTKKLNLMKNEGKNWAKNKTKLTAWISSNCNSPSWPRTKFVKELSKKMPIDMFGKCGGRPCPGTECFERLRSYKFYLAFENSRCTDYITEKMWRNSFVFDAVPIVYGTNKQNYEKLAPPNSFIHLSDFPNMTSLANYIKLLDRNDTLYNTFLRWKDFCFIDEQREPAVITQDMLCSITKKLRSVDKMSKDGKEPVIADLKKIWFDTSHESPSLPLPV</sequence>
<dbReference type="InterPro" id="IPR031481">
    <property type="entry name" value="Glyco_tran_10_N"/>
</dbReference>
<dbReference type="Pfam" id="PF00852">
    <property type="entry name" value="Glyco_transf_10"/>
    <property type="match status" value="1"/>
</dbReference>
<reference evidence="14" key="1">
    <citation type="submission" date="2021-10" db="EMBL/GenBank/DDBJ databases">
        <title>Tropical sea cucumber genome reveals ecological adaptation and Cuvierian tubules defense mechanism.</title>
        <authorList>
            <person name="Chen T."/>
        </authorList>
    </citation>
    <scope>NUCLEOTIDE SEQUENCE</scope>
    <source>
        <strain evidence="14">Nanhai2018</strain>
        <tissue evidence="14">Muscle</tissue>
    </source>
</reference>
<proteinExistence type="inferred from homology"/>
<name>A0A9Q0YK98_HOLLE</name>
<comment type="subcellular location">
    <subcellularLocation>
        <location evidence="11">Golgi apparatus</location>
        <location evidence="11">Golgi stack membrane</location>
        <topology evidence="11">Single-pass type II membrane protein</topology>
    </subcellularLocation>
    <subcellularLocation>
        <location evidence="1">Membrane</location>
        <topology evidence="1">Single-pass membrane protein</topology>
    </subcellularLocation>
</comment>
<evidence type="ECO:0000256" key="5">
    <source>
        <dbReference type="ARBA" id="ARBA00022679"/>
    </source>
</evidence>
<evidence type="ECO:0000313" key="14">
    <source>
        <dbReference type="EMBL" id="KAJ8023949.1"/>
    </source>
</evidence>
<evidence type="ECO:0000259" key="13">
    <source>
        <dbReference type="Pfam" id="PF17039"/>
    </source>
</evidence>
<evidence type="ECO:0000256" key="1">
    <source>
        <dbReference type="ARBA" id="ARBA00004167"/>
    </source>
</evidence>
<evidence type="ECO:0000256" key="9">
    <source>
        <dbReference type="ARBA" id="ARBA00023136"/>
    </source>
</evidence>
<dbReference type="Proteomes" id="UP001152320">
    <property type="component" value="Chromosome 19"/>
</dbReference>
<comment type="pathway">
    <text evidence="2">Protein modification; protein glycosylation.</text>
</comment>